<dbReference type="CDD" id="cd00433">
    <property type="entry name" value="Peptidase_M17"/>
    <property type="match status" value="1"/>
</dbReference>
<evidence type="ECO:0000256" key="1">
    <source>
        <dbReference type="ARBA" id="ARBA00000135"/>
    </source>
</evidence>
<dbReference type="PANTHER" id="PTHR11963">
    <property type="entry name" value="LEUCINE AMINOPEPTIDASE-RELATED"/>
    <property type="match status" value="1"/>
</dbReference>
<evidence type="ECO:0000256" key="5">
    <source>
        <dbReference type="ARBA" id="ARBA00022670"/>
    </source>
</evidence>
<evidence type="ECO:0000313" key="10">
    <source>
        <dbReference type="EMBL" id="ABK53606.1"/>
    </source>
</evidence>
<evidence type="ECO:0000256" key="4">
    <source>
        <dbReference type="ARBA" id="ARBA00022438"/>
    </source>
</evidence>
<evidence type="ECO:0000313" key="11">
    <source>
        <dbReference type="Proteomes" id="UP000008221"/>
    </source>
</evidence>
<dbReference type="InterPro" id="IPR043472">
    <property type="entry name" value="Macro_dom-like"/>
</dbReference>
<dbReference type="STRING" id="351607.Acel_1834"/>
<dbReference type="EC" id="3.4.11.10" evidence="8"/>
<comment type="subcellular location">
    <subcellularLocation>
        <location evidence="8">Cytoplasm</location>
    </subcellularLocation>
</comment>
<dbReference type="AlphaFoldDB" id="A0LVZ6"/>
<feature type="binding site" evidence="8">
    <location>
        <position position="257"/>
    </location>
    <ligand>
        <name>Mn(2+)</name>
        <dbReference type="ChEBI" id="CHEBI:29035"/>
        <label>2</label>
    </ligand>
</feature>
<dbReference type="GO" id="GO:0005737">
    <property type="term" value="C:cytoplasm"/>
    <property type="evidence" value="ECO:0007669"/>
    <property type="project" value="UniProtKB-SubCell"/>
</dbReference>
<feature type="binding site" evidence="8">
    <location>
        <position position="336"/>
    </location>
    <ligand>
        <name>Mn(2+)</name>
        <dbReference type="ChEBI" id="CHEBI:29035"/>
        <label>2</label>
    </ligand>
</feature>
<sequence length="502" mass="52614">MPPTITLTAPPPPSAAALVLPVAADGRPAAGIDLPGVDPAVIEHAVQLERWKGEAGEAVTIPLRDRLVVAVGVGSGSSQDARRAAAAAVRRLRNVTDAVAVLPPRSSGDVVGAFVEGFLLGGYRFTISKTERPETFRTLHLVVSRPPVVRRGFDYGLRVAEAVRLARDLAATPASTKTPAWLAREATRIARRSRLSVRVRDERELAAEGFGGILAVGSGSVHPPRLIELRYDPAEAAPGVDVLPGHVVLIGKGVTFDSGGLSLKTSANMVAMKTDMAGGGAVIAAMSALADLGVRVTVTGLIPAAENMPSGSALRPSDVIRHYDGTTVEVLNTDAEGRLLLADAIGYAKANLAPDVIVDLATLTGAMSRGLGRRHAGLFSTDDRLAAVLLDAAAAAGEGLWRMPFVEEYRDALDSPIADLANVAVPEKEYGAAGIVAALFLREFAEGTRFAHLDIAGPARADADEYEIVKGPTGYGVRLLIRWLTTPDPLRGLRRSPARRAG</sequence>
<reference evidence="10 11" key="1">
    <citation type="journal article" date="2009" name="Genome Res.">
        <title>Complete genome of the cellulolytic thermophile Acidothermus cellulolyticus 11B provides insights into its ecophysiological and evolutionary adaptations.</title>
        <authorList>
            <person name="Barabote R.D."/>
            <person name="Xie G."/>
            <person name="Leu D.H."/>
            <person name="Normand P."/>
            <person name="Necsulea A."/>
            <person name="Daubin V."/>
            <person name="Medigue C."/>
            <person name="Adney W.S."/>
            <person name="Xu X.C."/>
            <person name="Lapidus A."/>
            <person name="Parales R.E."/>
            <person name="Detter C."/>
            <person name="Pujic P."/>
            <person name="Bruce D."/>
            <person name="Lavire C."/>
            <person name="Challacombe J.F."/>
            <person name="Brettin T.S."/>
            <person name="Berry A.M."/>
        </authorList>
    </citation>
    <scope>NUCLEOTIDE SEQUENCE [LARGE SCALE GENOMIC DNA]</scope>
    <source>
        <strain evidence="11">ATCC 43068 / DSM 8971 / 11B</strain>
    </source>
</reference>
<dbReference type="SUPFAM" id="SSF53187">
    <property type="entry name" value="Zn-dependent exopeptidases"/>
    <property type="match status" value="1"/>
</dbReference>
<dbReference type="HOGENOM" id="CLU_013734_2_2_11"/>
<proteinExistence type="inferred from homology"/>
<comment type="function">
    <text evidence="7 8">Presumably involved in the processing and regular turnover of intracellular proteins. Catalyzes the removal of unsubstituted N-terminal amino acids from various peptides.</text>
</comment>
<feature type="binding site" evidence="8">
    <location>
        <position position="257"/>
    </location>
    <ligand>
        <name>Mn(2+)</name>
        <dbReference type="ChEBI" id="CHEBI:29035"/>
        <label>1</label>
    </ligand>
</feature>
<dbReference type="Gene3D" id="3.40.630.10">
    <property type="entry name" value="Zn peptidases"/>
    <property type="match status" value="1"/>
</dbReference>
<comment type="catalytic activity">
    <reaction evidence="2 8">
        <text>Release of an N-terminal amino acid, preferentially leucine, but not glutamic or aspartic acids.</text>
        <dbReference type="EC" id="3.4.11.10"/>
    </reaction>
</comment>
<dbReference type="InterPro" id="IPR011356">
    <property type="entry name" value="Leucine_aapep/pepB"/>
</dbReference>
<dbReference type="Pfam" id="PF00883">
    <property type="entry name" value="Peptidase_M17"/>
    <property type="match status" value="1"/>
</dbReference>
<dbReference type="PRINTS" id="PR00481">
    <property type="entry name" value="LAMNOPPTDASE"/>
</dbReference>
<dbReference type="InterPro" id="IPR023042">
    <property type="entry name" value="Peptidase_M17_leu_NH2_pept"/>
</dbReference>
<dbReference type="SUPFAM" id="SSF52949">
    <property type="entry name" value="Macro domain-like"/>
    <property type="match status" value="1"/>
</dbReference>
<keyword evidence="8" id="KW-0464">Manganese</keyword>
<dbReference type="InterPro" id="IPR000819">
    <property type="entry name" value="Peptidase_M17_C"/>
</dbReference>
<comment type="catalytic activity">
    <reaction evidence="1 8">
        <text>Release of an N-terminal amino acid, Xaa-|-Yaa-, in which Xaa is preferably Leu, but may be other amino acids including Pro although not Arg or Lys, and Yaa may be Pro. Amino acid amides and methyl esters are also readily hydrolyzed, but rates on arylamides are exceedingly low.</text>
        <dbReference type="EC" id="3.4.11.1"/>
    </reaction>
</comment>
<protein>
    <recommendedName>
        <fullName evidence="8">Probable cytosol aminopeptidase</fullName>
        <ecNumber evidence="8">3.4.11.1</ecNumber>
    </recommendedName>
    <alternativeName>
        <fullName evidence="8">Leucine aminopeptidase</fullName>
        <shortName evidence="8">LAP</shortName>
        <ecNumber evidence="8">3.4.11.10</ecNumber>
    </alternativeName>
    <alternativeName>
        <fullName evidence="8">Leucyl aminopeptidase</fullName>
    </alternativeName>
</protein>
<evidence type="ECO:0000256" key="2">
    <source>
        <dbReference type="ARBA" id="ARBA00000967"/>
    </source>
</evidence>
<keyword evidence="5 8" id="KW-0645">Protease</keyword>
<dbReference type="InParanoid" id="A0LVZ6"/>
<dbReference type="PANTHER" id="PTHR11963:SF23">
    <property type="entry name" value="CYTOSOL AMINOPEPTIDASE"/>
    <property type="match status" value="1"/>
</dbReference>
<comment type="cofactor">
    <cofactor evidence="8">
        <name>Mn(2+)</name>
        <dbReference type="ChEBI" id="CHEBI:29035"/>
    </cofactor>
    <text evidence="8">Binds 2 manganese ions per subunit.</text>
</comment>
<dbReference type="KEGG" id="ace:Acel_1834"/>
<dbReference type="EC" id="3.4.11.1" evidence="8"/>
<accession>A0LVZ6</accession>
<keyword evidence="4 8" id="KW-0031">Aminopeptidase</keyword>
<evidence type="ECO:0000256" key="3">
    <source>
        <dbReference type="ARBA" id="ARBA00009528"/>
    </source>
</evidence>
<gene>
    <name evidence="8" type="primary">pepA</name>
    <name evidence="10" type="ordered locus">Acel_1834</name>
</gene>
<dbReference type="eggNOG" id="COG0260">
    <property type="taxonomic scope" value="Bacteria"/>
</dbReference>
<feature type="active site" evidence="8">
    <location>
        <position position="338"/>
    </location>
</feature>
<name>A0LVZ6_ACIC1</name>
<dbReference type="GO" id="GO:0030145">
    <property type="term" value="F:manganese ion binding"/>
    <property type="evidence" value="ECO:0007669"/>
    <property type="project" value="UniProtKB-UniRule"/>
</dbReference>
<feature type="binding site" evidence="8">
    <location>
        <position position="336"/>
    </location>
    <ligand>
        <name>Mn(2+)</name>
        <dbReference type="ChEBI" id="CHEBI:29035"/>
        <label>1</label>
    </ligand>
</feature>
<evidence type="ECO:0000256" key="6">
    <source>
        <dbReference type="ARBA" id="ARBA00022801"/>
    </source>
</evidence>
<keyword evidence="6 8" id="KW-0378">Hydrolase</keyword>
<feature type="domain" description="Cytosol aminopeptidase" evidence="9">
    <location>
        <begin position="332"/>
        <end position="339"/>
    </location>
</feature>
<keyword evidence="8" id="KW-0479">Metal-binding</keyword>
<dbReference type="RefSeq" id="WP_011720669.1">
    <property type="nucleotide sequence ID" value="NC_008578.1"/>
</dbReference>
<feature type="binding site" evidence="8">
    <location>
        <position position="275"/>
    </location>
    <ligand>
        <name>Mn(2+)</name>
        <dbReference type="ChEBI" id="CHEBI:29035"/>
        <label>2</label>
    </ligand>
</feature>
<keyword evidence="11" id="KW-1185">Reference proteome</keyword>
<feature type="binding site" evidence="8">
    <location>
        <position position="334"/>
    </location>
    <ligand>
        <name>Mn(2+)</name>
        <dbReference type="ChEBI" id="CHEBI:29035"/>
        <label>1</label>
    </ligand>
</feature>
<dbReference type="HAMAP" id="MF_00181">
    <property type="entry name" value="Cytosol_peptidase_M17"/>
    <property type="match status" value="1"/>
</dbReference>
<evidence type="ECO:0000256" key="8">
    <source>
        <dbReference type="HAMAP-Rule" id="MF_00181"/>
    </source>
</evidence>
<dbReference type="InterPro" id="IPR008283">
    <property type="entry name" value="Peptidase_M17_N"/>
</dbReference>
<dbReference type="PROSITE" id="PS00631">
    <property type="entry name" value="CYTOSOL_AP"/>
    <property type="match status" value="1"/>
</dbReference>
<dbReference type="Proteomes" id="UP000008221">
    <property type="component" value="Chromosome"/>
</dbReference>
<comment type="similarity">
    <text evidence="3 8">Belongs to the peptidase M17 family.</text>
</comment>
<feature type="active site" evidence="8">
    <location>
        <position position="264"/>
    </location>
</feature>
<dbReference type="Gene3D" id="3.40.220.10">
    <property type="entry name" value="Leucine Aminopeptidase, subunit E, domain 1"/>
    <property type="match status" value="1"/>
</dbReference>
<dbReference type="EMBL" id="CP000481">
    <property type="protein sequence ID" value="ABK53606.1"/>
    <property type="molecule type" value="Genomic_DNA"/>
</dbReference>
<dbReference type="Pfam" id="PF02789">
    <property type="entry name" value="Peptidase_M17_N"/>
    <property type="match status" value="1"/>
</dbReference>
<evidence type="ECO:0000256" key="7">
    <source>
        <dbReference type="ARBA" id="ARBA00049972"/>
    </source>
</evidence>
<keyword evidence="8" id="KW-0963">Cytoplasm</keyword>
<dbReference type="GO" id="GO:0070006">
    <property type="term" value="F:metalloaminopeptidase activity"/>
    <property type="evidence" value="ECO:0007669"/>
    <property type="project" value="InterPro"/>
</dbReference>
<evidence type="ECO:0000259" key="9">
    <source>
        <dbReference type="PROSITE" id="PS00631"/>
    </source>
</evidence>
<feature type="binding site" evidence="8">
    <location>
        <position position="252"/>
    </location>
    <ligand>
        <name>Mn(2+)</name>
        <dbReference type="ChEBI" id="CHEBI:29035"/>
        <label>2</label>
    </ligand>
</feature>
<dbReference type="GO" id="GO:0006508">
    <property type="term" value="P:proteolysis"/>
    <property type="evidence" value="ECO:0007669"/>
    <property type="project" value="UniProtKB-KW"/>
</dbReference>
<organism evidence="10 11">
    <name type="scientific">Acidothermus cellulolyticus (strain ATCC 43068 / DSM 8971 / 11B)</name>
    <dbReference type="NCBI Taxonomy" id="351607"/>
    <lineage>
        <taxon>Bacteria</taxon>
        <taxon>Bacillati</taxon>
        <taxon>Actinomycetota</taxon>
        <taxon>Actinomycetes</taxon>
        <taxon>Acidothermales</taxon>
        <taxon>Acidothermaceae</taxon>
        <taxon>Acidothermus</taxon>
    </lineage>
</organism>